<dbReference type="PANTHER" id="PTHR35374:SF1">
    <property type="entry name" value="PROTEIN KINASE DOMAIN-CONTAINING PROTEIN"/>
    <property type="match status" value="1"/>
</dbReference>
<sequence>MKKKENEEDNSGANNAIENVAAGSNDDAEKTLPPPPQVSESNPSEHGLANTGYLRLYLATLETGRDLNNILDPAGVKKGAGNNSYQLKFGNADISFRDNFIILDDRHKYDITPGLVELLFKRDPVGTYVTNTDLANFRNILQYTSAHKVKNDPNARIRLWTQSKYTKYIHPLFNVKNGGALGKKLLPRLWGNFKVAYLKPKKYYSYWNDPNELCERLKLLLGEKNAGNNSHDNEIHSIIEELREEGYIR</sequence>
<evidence type="ECO:0000313" key="4">
    <source>
        <dbReference type="Proteomes" id="UP001627154"/>
    </source>
</evidence>
<reference evidence="3 4" key="1">
    <citation type="journal article" date="2024" name="bioRxiv">
        <title>A reference genome for Trichogramma kaykai: A tiny desert-dwelling parasitoid wasp with competing sex-ratio distorters.</title>
        <authorList>
            <person name="Culotta J."/>
            <person name="Lindsey A.R."/>
        </authorList>
    </citation>
    <scope>NUCLEOTIDE SEQUENCE [LARGE SCALE GENOMIC DNA]</scope>
    <source>
        <strain evidence="3 4">KSX58</strain>
    </source>
</reference>
<dbReference type="EMBL" id="JBJJXI010000126">
    <property type="protein sequence ID" value="KAL3388842.1"/>
    <property type="molecule type" value="Genomic_DNA"/>
</dbReference>
<evidence type="ECO:0000313" key="3">
    <source>
        <dbReference type="EMBL" id="KAL3388842.1"/>
    </source>
</evidence>
<accession>A0ABD2W8D1</accession>
<dbReference type="Proteomes" id="UP001627154">
    <property type="component" value="Unassembled WGS sequence"/>
</dbReference>
<comment type="caution">
    <text evidence="3">The sequence shown here is derived from an EMBL/GenBank/DDBJ whole genome shotgun (WGS) entry which is preliminary data.</text>
</comment>
<feature type="region of interest" description="Disordered" evidence="1">
    <location>
        <begin position="1"/>
        <end position="47"/>
    </location>
</feature>
<gene>
    <name evidence="3" type="ORF">TKK_016069</name>
</gene>
<evidence type="ECO:0000256" key="1">
    <source>
        <dbReference type="SAM" id="MobiDB-lite"/>
    </source>
</evidence>
<evidence type="ECO:0000259" key="2">
    <source>
        <dbReference type="Pfam" id="PF26634"/>
    </source>
</evidence>
<protein>
    <recommendedName>
        <fullName evidence="2">DUF8207 domain-containing protein</fullName>
    </recommendedName>
</protein>
<name>A0ABD2W8D1_9HYME</name>
<dbReference type="Pfam" id="PF26634">
    <property type="entry name" value="DUF8207"/>
    <property type="match status" value="1"/>
</dbReference>
<keyword evidence="4" id="KW-1185">Reference proteome</keyword>
<proteinExistence type="predicted"/>
<dbReference type="AlphaFoldDB" id="A0ABD2W8D1"/>
<feature type="domain" description="DUF8207" evidence="2">
    <location>
        <begin position="82"/>
        <end position="173"/>
    </location>
</feature>
<organism evidence="3 4">
    <name type="scientific">Trichogramma kaykai</name>
    <dbReference type="NCBI Taxonomy" id="54128"/>
    <lineage>
        <taxon>Eukaryota</taxon>
        <taxon>Metazoa</taxon>
        <taxon>Ecdysozoa</taxon>
        <taxon>Arthropoda</taxon>
        <taxon>Hexapoda</taxon>
        <taxon>Insecta</taxon>
        <taxon>Pterygota</taxon>
        <taxon>Neoptera</taxon>
        <taxon>Endopterygota</taxon>
        <taxon>Hymenoptera</taxon>
        <taxon>Apocrita</taxon>
        <taxon>Proctotrupomorpha</taxon>
        <taxon>Chalcidoidea</taxon>
        <taxon>Trichogrammatidae</taxon>
        <taxon>Trichogramma</taxon>
    </lineage>
</organism>
<dbReference type="InterPro" id="IPR058520">
    <property type="entry name" value="DUF8207"/>
</dbReference>
<dbReference type="PANTHER" id="PTHR35374">
    <property type="entry name" value="CYCLIN-DEPENDENT KINASE 11A-LIKE"/>
    <property type="match status" value="1"/>
</dbReference>